<dbReference type="PANTHER" id="PTHR11895:SF7">
    <property type="entry name" value="GLUTAMYL-TRNA(GLN) AMIDOTRANSFERASE SUBUNIT A, MITOCHONDRIAL"/>
    <property type="match status" value="1"/>
</dbReference>
<dbReference type="AlphaFoldDB" id="C9Y792"/>
<dbReference type="InterPro" id="IPR000120">
    <property type="entry name" value="Amidase"/>
</dbReference>
<dbReference type="Gene3D" id="3.90.1300.10">
    <property type="entry name" value="Amidase signature (AS) domain"/>
    <property type="match status" value="1"/>
</dbReference>
<gene>
    <name evidence="3" type="ORF">Csp_G38800</name>
</gene>
<dbReference type="GO" id="GO:0016787">
    <property type="term" value="F:hydrolase activity"/>
    <property type="evidence" value="ECO:0007669"/>
    <property type="project" value="UniProtKB-KW"/>
</dbReference>
<proteinExistence type="inferred from homology"/>
<dbReference type="EMBL" id="FN543103">
    <property type="protein sequence ID" value="CBA26870.1"/>
    <property type="molecule type" value="Genomic_DNA"/>
</dbReference>
<evidence type="ECO:0000313" key="3">
    <source>
        <dbReference type="EMBL" id="CBA26870.1"/>
    </source>
</evidence>
<protein>
    <recommendedName>
        <fullName evidence="2">Amidase domain-containing protein</fullName>
    </recommendedName>
</protein>
<accession>C9Y792</accession>
<evidence type="ECO:0000259" key="2">
    <source>
        <dbReference type="Pfam" id="PF01425"/>
    </source>
</evidence>
<reference evidence="3" key="1">
    <citation type="journal article" date="2010" name="Nature">
        <title>The Dynamic genome of Hydra.</title>
        <authorList>
            <person name="Chapman J.A."/>
            <person name="Kirkness E.F."/>
            <person name="Simakov O."/>
            <person name="Hampson S.E."/>
            <person name="Mitros T."/>
            <person name="Weinmaier T."/>
            <person name="Rattei T."/>
            <person name="Balasubramanian P.G."/>
            <person name="Borman J."/>
            <person name="Busam D."/>
            <person name="Disbennett K."/>
            <person name="Pfannkoch C."/>
            <person name="Sumin N."/>
            <person name="Sutton G."/>
            <person name="Viswanathan L."/>
            <person name="Walenz B."/>
            <person name="Goodstein D.M."/>
            <person name="Hellsten U."/>
            <person name="Kawashima T."/>
            <person name="Prochnik S.E."/>
            <person name="Putnam N.H."/>
            <person name="Shu S."/>
            <person name="Blumberg B."/>
            <person name="Dana C.E."/>
            <person name="Gee L."/>
            <person name="Kibler D.F."/>
            <person name="Law L."/>
            <person name="Lindgens D."/>
            <person name="Martinez D.E."/>
            <person name="Peng J."/>
            <person name="Wigge P.A."/>
            <person name="Bertulat B."/>
            <person name="Guder C."/>
            <person name="Nakamura Y."/>
            <person name="Ozbek S."/>
            <person name="Watanabe H."/>
            <person name="Khalturin K."/>
            <person name="Hemmrich G."/>
            <person name="Franke A."/>
            <person name="Augustin R."/>
            <person name="Fraune S."/>
            <person name="Hayakawa E."/>
            <person name="Hayakawa S."/>
            <person name="Hirose M."/>
            <person name="Hwang J."/>
            <person name="Ikeo K."/>
            <person name="Nishimiya-Fujisawa C."/>
            <person name="Ogura A."/>
            <person name="Takahashi T."/>
            <person name="Steinmetz P.R."/>
            <person name="Zhang X."/>
            <person name="Aufschnaiter R."/>
            <person name="Eder M.K."/>
            <person name="Gorny A.K."/>
            <person name="Salvenmoser W."/>
            <person name="Heimberg A.M."/>
            <person name="Wheeler B.M."/>
            <person name="Peterson K.J."/>
            <person name="Boettger A."/>
            <person name="Tischler P."/>
            <person name="Wolf A."/>
            <person name="Gojobori T."/>
            <person name="Remington K.A."/>
            <person name="Strausberg R.L."/>
            <person name="Venter J."/>
            <person name="Technau U."/>
            <person name="Hobmayer B."/>
            <person name="Bosch T.C."/>
            <person name="Holstein T.W."/>
            <person name="Fujisawa T."/>
            <person name="Bode H.R."/>
            <person name="David C.N."/>
            <person name="Rokhsar D.S."/>
            <person name="Steele R.E."/>
        </authorList>
    </citation>
    <scope>NUCLEOTIDE SEQUENCE</scope>
</reference>
<organism evidence="3">
    <name type="scientific">Curvibacter symbiont subsp. Hydra magnipapillata</name>
    <dbReference type="NCBI Taxonomy" id="667019"/>
    <lineage>
        <taxon>Bacteria</taxon>
        <taxon>Pseudomonadati</taxon>
        <taxon>Pseudomonadota</taxon>
        <taxon>Betaproteobacteria</taxon>
        <taxon>Burkholderiales</taxon>
        <taxon>Comamonadaceae</taxon>
        <taxon>Curvibacter</taxon>
    </lineage>
</organism>
<keyword evidence="3" id="KW-0378">Hydrolase</keyword>
<sequence length="499" mass="54746">MEHAGKPQFIRVITRLTILYHNSTLHLKTSLPMPNNADLELNYLSATDALKRFRDGSLSPVELLNAHILRIEELQPELNIMRSMRFDKAMESARRAEATYRTAPDSAGPLEGIPTVLKNEHNLVGEETDQGSLLLAGMVDEHNAPLTDRLLEAGTVIHGRTHVPEFYVAMFTRSLAHGVTRNPWNPYFTCGGSSGGSAAALAAGMTTLATASDIGGSGRVPAAYCGVVGFKPSYGRVPEASFFFAMNTYNHNCMMARTVADAVLMFNVMNGPHPCDPASLHPKIELAVPPGDIRGMRIALSMDLGYFQVADDVRRNTRLAAQSLREQGAIVDEVELAWDRNVQRYFTHGLGMPLGRGLKALTQGAEDQVSDYVRTAVELLGNITPEEYIESIDGMGKMHNALQDIYANYDVLLCPTLARNTMAAEGCAEAHTDLMENYMTYPFNMLSRHPVMSVPSGFGDNGVPTGLQVVGRTYREDDVIKVAHALEQAINWPAWRPSK</sequence>
<dbReference type="InterPro" id="IPR023631">
    <property type="entry name" value="Amidase_dom"/>
</dbReference>
<dbReference type="InterPro" id="IPR036928">
    <property type="entry name" value="AS_sf"/>
</dbReference>
<dbReference type="SUPFAM" id="SSF75304">
    <property type="entry name" value="Amidase signature (AS) enzymes"/>
    <property type="match status" value="1"/>
</dbReference>
<evidence type="ECO:0000256" key="1">
    <source>
        <dbReference type="ARBA" id="ARBA00009199"/>
    </source>
</evidence>
<dbReference type="PANTHER" id="PTHR11895">
    <property type="entry name" value="TRANSAMIDASE"/>
    <property type="match status" value="1"/>
</dbReference>
<dbReference type="Pfam" id="PF01425">
    <property type="entry name" value="Amidase"/>
    <property type="match status" value="1"/>
</dbReference>
<feature type="domain" description="Amidase" evidence="2">
    <location>
        <begin position="62"/>
        <end position="479"/>
    </location>
</feature>
<name>C9Y792_CURXX</name>
<comment type="similarity">
    <text evidence="1">Belongs to the amidase family.</text>
</comment>